<dbReference type="Proteomes" id="UP001160148">
    <property type="component" value="Unassembled WGS sequence"/>
</dbReference>
<dbReference type="AlphaFoldDB" id="A0AAV0WIL6"/>
<keyword evidence="1" id="KW-0812">Transmembrane</keyword>
<keyword evidence="3" id="KW-1185">Reference proteome</keyword>
<comment type="caution">
    <text evidence="2">The sequence shown here is derived from an EMBL/GenBank/DDBJ whole genome shotgun (WGS) entry which is preliminary data.</text>
</comment>
<sequence length="137" mass="15689">MRAAISAEERLIATLRFLSTGRSYEDLKFSTCISAPSLSFIIPETCKAIFDALKMDYMKVIINIFIFITLISLRYVQRERGEREFANDANEFALAAFAARNRVLPICGEREFAADNIPIFFVFWRSVVQCVLTCNVR</sequence>
<protein>
    <submittedName>
        <fullName evidence="2">Uncharacterized protein</fullName>
    </submittedName>
</protein>
<evidence type="ECO:0000313" key="2">
    <source>
        <dbReference type="EMBL" id="CAI6355528.1"/>
    </source>
</evidence>
<proteinExistence type="predicted"/>
<keyword evidence="1" id="KW-0472">Membrane</keyword>
<keyword evidence="1" id="KW-1133">Transmembrane helix</keyword>
<accession>A0AAV0WIL6</accession>
<organism evidence="2 3">
    <name type="scientific">Macrosiphum euphorbiae</name>
    <name type="common">potato aphid</name>
    <dbReference type="NCBI Taxonomy" id="13131"/>
    <lineage>
        <taxon>Eukaryota</taxon>
        <taxon>Metazoa</taxon>
        <taxon>Ecdysozoa</taxon>
        <taxon>Arthropoda</taxon>
        <taxon>Hexapoda</taxon>
        <taxon>Insecta</taxon>
        <taxon>Pterygota</taxon>
        <taxon>Neoptera</taxon>
        <taxon>Paraneoptera</taxon>
        <taxon>Hemiptera</taxon>
        <taxon>Sternorrhyncha</taxon>
        <taxon>Aphidomorpha</taxon>
        <taxon>Aphidoidea</taxon>
        <taxon>Aphididae</taxon>
        <taxon>Macrosiphini</taxon>
        <taxon>Macrosiphum</taxon>
    </lineage>
</organism>
<gene>
    <name evidence="2" type="ORF">MEUPH1_LOCUS11369</name>
</gene>
<evidence type="ECO:0000256" key="1">
    <source>
        <dbReference type="SAM" id="Phobius"/>
    </source>
</evidence>
<evidence type="ECO:0000313" key="3">
    <source>
        <dbReference type="Proteomes" id="UP001160148"/>
    </source>
</evidence>
<reference evidence="2 3" key="1">
    <citation type="submission" date="2023-01" db="EMBL/GenBank/DDBJ databases">
        <authorList>
            <person name="Whitehead M."/>
        </authorList>
    </citation>
    <scope>NUCLEOTIDE SEQUENCE [LARGE SCALE GENOMIC DNA]</scope>
</reference>
<dbReference type="EMBL" id="CARXXK010000002">
    <property type="protein sequence ID" value="CAI6355528.1"/>
    <property type="molecule type" value="Genomic_DNA"/>
</dbReference>
<name>A0AAV0WIL6_9HEMI</name>
<feature type="transmembrane region" description="Helical" evidence="1">
    <location>
        <begin position="57"/>
        <end position="76"/>
    </location>
</feature>